<evidence type="ECO:0000256" key="3">
    <source>
        <dbReference type="PROSITE-ProRule" id="PRU00221"/>
    </source>
</evidence>
<reference evidence="5" key="1">
    <citation type="journal article" date="2015" name="ISME J.">
        <title>Draft Genome Sequence of Streptomyces incarnatus NRRL8089, which Produces the Nucleoside Antibiotic Sinefungin.</title>
        <authorList>
            <person name="Oshima K."/>
            <person name="Hattori M."/>
            <person name="Shimizu H."/>
            <person name="Fukuda K."/>
            <person name="Nemoto M."/>
            <person name="Inagaki K."/>
            <person name="Tamura T."/>
        </authorList>
    </citation>
    <scope>NUCLEOTIDE SEQUENCE</scope>
    <source>
        <strain evidence="5">FACHB-1277</strain>
    </source>
</reference>
<keyword evidence="6" id="KW-1185">Reference proteome</keyword>
<gene>
    <name evidence="5" type="ORF">H6F44_13190</name>
</gene>
<evidence type="ECO:0000313" key="6">
    <source>
        <dbReference type="Proteomes" id="UP000631421"/>
    </source>
</evidence>
<protein>
    <submittedName>
        <fullName evidence="5">Serine/threonine protein kinase</fullName>
    </submittedName>
</protein>
<evidence type="ECO:0000256" key="2">
    <source>
        <dbReference type="ARBA" id="ARBA00022737"/>
    </source>
</evidence>
<dbReference type="GO" id="GO:0005524">
    <property type="term" value="F:ATP binding"/>
    <property type="evidence" value="ECO:0007669"/>
    <property type="project" value="InterPro"/>
</dbReference>
<dbReference type="SMART" id="SM00320">
    <property type="entry name" value="WD40"/>
    <property type="match status" value="7"/>
</dbReference>
<dbReference type="SUPFAM" id="SSF56112">
    <property type="entry name" value="Protein kinase-like (PK-like)"/>
    <property type="match status" value="1"/>
</dbReference>
<dbReference type="PROSITE" id="PS50011">
    <property type="entry name" value="PROTEIN_KINASE_DOM"/>
    <property type="match status" value="1"/>
</dbReference>
<reference evidence="5" key="2">
    <citation type="submission" date="2020-08" db="EMBL/GenBank/DDBJ databases">
        <authorList>
            <person name="Chen M."/>
            <person name="Teng W."/>
            <person name="Zhao L."/>
            <person name="Hu C."/>
            <person name="Zhou Y."/>
            <person name="Han B."/>
            <person name="Song L."/>
            <person name="Shu W."/>
        </authorList>
    </citation>
    <scope>NUCLEOTIDE SEQUENCE</scope>
    <source>
        <strain evidence="5">FACHB-1277</strain>
    </source>
</reference>
<dbReference type="SMART" id="SM00220">
    <property type="entry name" value="S_TKc"/>
    <property type="match status" value="1"/>
</dbReference>
<feature type="repeat" description="WD" evidence="3">
    <location>
        <begin position="605"/>
        <end position="630"/>
    </location>
</feature>
<dbReference type="InterPro" id="IPR000719">
    <property type="entry name" value="Prot_kinase_dom"/>
</dbReference>
<evidence type="ECO:0000313" key="5">
    <source>
        <dbReference type="EMBL" id="MBD2151065.1"/>
    </source>
</evidence>
<dbReference type="GO" id="GO:0004674">
    <property type="term" value="F:protein serine/threonine kinase activity"/>
    <property type="evidence" value="ECO:0007669"/>
    <property type="project" value="UniProtKB-KW"/>
</dbReference>
<feature type="domain" description="Protein kinase" evidence="4">
    <location>
        <begin position="37"/>
        <end position="296"/>
    </location>
</feature>
<dbReference type="PANTHER" id="PTHR44129">
    <property type="entry name" value="WD REPEAT-CONTAINING PROTEIN POP1"/>
    <property type="match status" value="1"/>
</dbReference>
<feature type="repeat" description="WD" evidence="3">
    <location>
        <begin position="563"/>
        <end position="604"/>
    </location>
</feature>
<dbReference type="PROSITE" id="PS00678">
    <property type="entry name" value="WD_REPEATS_1"/>
    <property type="match status" value="2"/>
</dbReference>
<dbReference type="Gene3D" id="1.10.510.10">
    <property type="entry name" value="Transferase(Phosphotransferase) domain 1"/>
    <property type="match status" value="1"/>
</dbReference>
<keyword evidence="5" id="KW-0723">Serine/threonine-protein kinase</keyword>
<organism evidence="5 6">
    <name type="scientific">Pseudanabaena cinerea FACHB-1277</name>
    <dbReference type="NCBI Taxonomy" id="2949581"/>
    <lineage>
        <taxon>Bacteria</taxon>
        <taxon>Bacillati</taxon>
        <taxon>Cyanobacteriota</taxon>
        <taxon>Cyanophyceae</taxon>
        <taxon>Pseudanabaenales</taxon>
        <taxon>Pseudanabaenaceae</taxon>
        <taxon>Pseudanabaena</taxon>
        <taxon>Pseudanabaena cinerea</taxon>
    </lineage>
</organism>
<dbReference type="InterPro" id="IPR020472">
    <property type="entry name" value="WD40_PAC1"/>
</dbReference>
<feature type="repeat" description="WD" evidence="3">
    <location>
        <begin position="394"/>
        <end position="435"/>
    </location>
</feature>
<dbReference type="Gene3D" id="3.30.200.20">
    <property type="entry name" value="Phosphorylase Kinase, domain 1"/>
    <property type="match status" value="1"/>
</dbReference>
<dbReference type="Pfam" id="PF00069">
    <property type="entry name" value="Pkinase"/>
    <property type="match status" value="1"/>
</dbReference>
<dbReference type="SUPFAM" id="SSF50978">
    <property type="entry name" value="WD40 repeat-like"/>
    <property type="match status" value="1"/>
</dbReference>
<dbReference type="PRINTS" id="PR00320">
    <property type="entry name" value="GPROTEINBRPT"/>
</dbReference>
<dbReference type="Gene3D" id="2.130.10.10">
    <property type="entry name" value="YVTN repeat-like/Quinoprotein amine dehydrogenase"/>
    <property type="match status" value="2"/>
</dbReference>
<dbReference type="AlphaFoldDB" id="A0A926UTI7"/>
<dbReference type="RefSeq" id="WP_190351428.1">
    <property type="nucleotide sequence ID" value="NZ_JACJPY010000040.1"/>
</dbReference>
<accession>A0A926UTI7</accession>
<dbReference type="InterPro" id="IPR015943">
    <property type="entry name" value="WD40/YVTN_repeat-like_dom_sf"/>
</dbReference>
<dbReference type="PROSITE" id="PS00108">
    <property type="entry name" value="PROTEIN_KINASE_ST"/>
    <property type="match status" value="1"/>
</dbReference>
<keyword evidence="1 3" id="KW-0853">WD repeat</keyword>
<feature type="repeat" description="WD" evidence="3">
    <location>
        <begin position="521"/>
        <end position="562"/>
    </location>
</feature>
<dbReference type="InterPro" id="IPR019775">
    <property type="entry name" value="WD40_repeat_CS"/>
</dbReference>
<dbReference type="InterPro" id="IPR050349">
    <property type="entry name" value="WD_LIS1/nudF_dynein_reg"/>
</dbReference>
<dbReference type="CDD" id="cd00200">
    <property type="entry name" value="WD40"/>
    <property type="match status" value="1"/>
</dbReference>
<feature type="repeat" description="WD" evidence="3">
    <location>
        <begin position="649"/>
        <end position="684"/>
    </location>
</feature>
<keyword evidence="5" id="KW-0418">Kinase</keyword>
<feature type="repeat" description="WD" evidence="3">
    <location>
        <begin position="479"/>
        <end position="520"/>
    </location>
</feature>
<proteinExistence type="predicted"/>
<dbReference type="PROSITE" id="PS50294">
    <property type="entry name" value="WD_REPEATS_REGION"/>
    <property type="match status" value="5"/>
</dbReference>
<dbReference type="CDD" id="cd14014">
    <property type="entry name" value="STKc_PknB_like"/>
    <property type="match status" value="1"/>
</dbReference>
<dbReference type="InterPro" id="IPR036322">
    <property type="entry name" value="WD40_repeat_dom_sf"/>
</dbReference>
<dbReference type="InterPro" id="IPR001680">
    <property type="entry name" value="WD40_rpt"/>
</dbReference>
<dbReference type="InterPro" id="IPR008271">
    <property type="entry name" value="Ser/Thr_kinase_AS"/>
</dbReference>
<name>A0A926UTI7_9CYAN</name>
<sequence length="684" mass="75353">MRICINPNCPAPDHPDNDKYTTCQGCGSNLIIDDCYSATKLLSDSGGFGMVYEAIDLMGKSKILKVLKQDLNGDEKAVALFQQEALVLGRIEHAGIPKIDAYVHHYLENGAMLHGIVMQKIEGLNLEQWLKQRHYQPIAQKRAIAWLKQLVEILSLVHSKGYFHRDIKPANIMLAPSGQLVLIDFGTAREATHTYLAKIGGVQGVTSICSVGYTAPEQEKGFAVPQSDFYALGCTMIHLVTGKYPLDTYNPERDVFEWRSRSPDISEELADLIDAMIARKPSDRPLNCQAILKIIMAIKEMDQLDFATSGDHAKAKNKISAKRKSIQKSVKQAIKESSRRPPSPILLAFSVTIAAIVGLSIGTVIKISAIGEFEEGIIQPLGQRQNLLNPSRFLLAHTDTVQSVAISPNGREVASASDDGTVKIWQIDSNSSTPIREIKDQGGWVRSVVFLTDNQIITAGLDKNIRIIDTTSGKVLKLIKGHTNLISGLAIAPDQDLLVSGSYDNRVNLWQISTGKLRRSIKEHTDKILAVAISPNGEQIASASRDRTIKIWDIKTGKALATLKGHLGEVNSILFTPDGKRIISAGGDRLIRIWDLATSKQLYTLIGHNDEVKAIAITSDGNYLFSGSKDIPNSIRLWNLQTRSRIWNLIGHQDLVTSLIVTKDNLKLISGSQDKKAIIWDQKC</sequence>
<dbReference type="Pfam" id="PF00400">
    <property type="entry name" value="WD40"/>
    <property type="match status" value="7"/>
</dbReference>
<keyword evidence="5" id="KW-0808">Transferase</keyword>
<dbReference type="InterPro" id="IPR011009">
    <property type="entry name" value="Kinase-like_dom_sf"/>
</dbReference>
<evidence type="ECO:0000259" key="4">
    <source>
        <dbReference type="PROSITE" id="PS50011"/>
    </source>
</evidence>
<dbReference type="NCBIfam" id="NF045510">
    <property type="entry name" value="4Cys_prefix_kin"/>
    <property type="match status" value="1"/>
</dbReference>
<dbReference type="Proteomes" id="UP000631421">
    <property type="component" value="Unassembled WGS sequence"/>
</dbReference>
<dbReference type="EMBL" id="JACJPY010000040">
    <property type="protein sequence ID" value="MBD2151065.1"/>
    <property type="molecule type" value="Genomic_DNA"/>
</dbReference>
<keyword evidence="2" id="KW-0677">Repeat</keyword>
<evidence type="ECO:0000256" key="1">
    <source>
        <dbReference type="ARBA" id="ARBA00022574"/>
    </source>
</evidence>
<dbReference type="PROSITE" id="PS50082">
    <property type="entry name" value="WD_REPEATS_2"/>
    <property type="match status" value="6"/>
</dbReference>
<comment type="caution">
    <text evidence="5">The sequence shown here is derived from an EMBL/GenBank/DDBJ whole genome shotgun (WGS) entry which is preliminary data.</text>
</comment>